<dbReference type="Proteomes" id="UP000266861">
    <property type="component" value="Unassembled WGS sequence"/>
</dbReference>
<organism evidence="2 3">
    <name type="scientific">Diversispora epigaea</name>
    <dbReference type="NCBI Taxonomy" id="1348612"/>
    <lineage>
        <taxon>Eukaryota</taxon>
        <taxon>Fungi</taxon>
        <taxon>Fungi incertae sedis</taxon>
        <taxon>Mucoromycota</taxon>
        <taxon>Glomeromycotina</taxon>
        <taxon>Glomeromycetes</taxon>
        <taxon>Diversisporales</taxon>
        <taxon>Diversisporaceae</taxon>
        <taxon>Diversispora</taxon>
    </lineage>
</organism>
<feature type="transmembrane region" description="Helical" evidence="1">
    <location>
        <begin position="57"/>
        <end position="75"/>
    </location>
</feature>
<dbReference type="OrthoDB" id="2434437at2759"/>
<sequence>MNNCYFFKGSISSLFNQKKHGSAFLNFIFWKIAFFLLVPLATASIIDESYSSHQDVYDAILNTLFPITFVILFNISNKKNEKVVDTVKPEDMQPTQYWFTKNNLLPLLDDILYNTVTWDVPVDFLATSTTMSQYEFYKDVKRYRGTHKKPAKGETQETVTQDILP</sequence>
<evidence type="ECO:0000313" key="2">
    <source>
        <dbReference type="EMBL" id="RHZ85616.1"/>
    </source>
</evidence>
<keyword evidence="1" id="KW-1133">Transmembrane helix</keyword>
<gene>
    <name evidence="2" type="ORF">Glove_63g115</name>
</gene>
<keyword evidence="1" id="KW-0472">Membrane</keyword>
<reference evidence="2 3" key="1">
    <citation type="submission" date="2018-08" db="EMBL/GenBank/DDBJ databases">
        <title>Genome and evolution of the arbuscular mycorrhizal fungus Diversispora epigaea (formerly Glomus versiforme) and its bacterial endosymbionts.</title>
        <authorList>
            <person name="Sun X."/>
            <person name="Fei Z."/>
            <person name="Harrison M."/>
        </authorList>
    </citation>
    <scope>NUCLEOTIDE SEQUENCE [LARGE SCALE GENOMIC DNA]</scope>
    <source>
        <strain evidence="2 3">IT104</strain>
    </source>
</reference>
<proteinExistence type="predicted"/>
<name>A0A397JI37_9GLOM</name>
<comment type="caution">
    <text evidence="2">The sequence shown here is derived from an EMBL/GenBank/DDBJ whole genome shotgun (WGS) entry which is preliminary data.</text>
</comment>
<protein>
    <submittedName>
        <fullName evidence="2">Uncharacterized protein</fullName>
    </submittedName>
</protein>
<keyword evidence="3" id="KW-1185">Reference proteome</keyword>
<keyword evidence="1" id="KW-0812">Transmembrane</keyword>
<evidence type="ECO:0000256" key="1">
    <source>
        <dbReference type="SAM" id="Phobius"/>
    </source>
</evidence>
<dbReference type="AlphaFoldDB" id="A0A397JI37"/>
<evidence type="ECO:0000313" key="3">
    <source>
        <dbReference type="Proteomes" id="UP000266861"/>
    </source>
</evidence>
<dbReference type="EMBL" id="PQFF01000060">
    <property type="protein sequence ID" value="RHZ85616.1"/>
    <property type="molecule type" value="Genomic_DNA"/>
</dbReference>
<accession>A0A397JI37</accession>
<feature type="transmembrane region" description="Helical" evidence="1">
    <location>
        <begin position="23"/>
        <end position="45"/>
    </location>
</feature>